<dbReference type="AlphaFoldDB" id="A0A9P7JDP4"/>
<dbReference type="GeneID" id="64629668"/>
<accession>A0A9P7JDP4</accession>
<keyword evidence="5" id="KW-0472">Membrane</keyword>
<keyword evidence="1" id="KW-0479">Metal-binding</keyword>
<dbReference type="SUPFAM" id="SSF57850">
    <property type="entry name" value="RING/U-box"/>
    <property type="match status" value="1"/>
</dbReference>
<dbReference type="InterPro" id="IPR027370">
    <property type="entry name" value="Znf-RING_euk"/>
</dbReference>
<name>A0A9P7JDP4_9AGAM</name>
<dbReference type="Gene3D" id="3.30.40.10">
    <property type="entry name" value="Zinc/RING finger domain, C3HC4 (zinc finger)"/>
    <property type="match status" value="1"/>
</dbReference>
<evidence type="ECO:0000259" key="6">
    <source>
        <dbReference type="PROSITE" id="PS50089"/>
    </source>
</evidence>
<dbReference type="Proteomes" id="UP000807769">
    <property type="component" value="Unassembled WGS sequence"/>
</dbReference>
<evidence type="ECO:0000313" key="8">
    <source>
        <dbReference type="Proteomes" id="UP000807769"/>
    </source>
</evidence>
<evidence type="ECO:0000256" key="3">
    <source>
        <dbReference type="ARBA" id="ARBA00022833"/>
    </source>
</evidence>
<organism evidence="7 8">
    <name type="scientific">Suillus subaureus</name>
    <dbReference type="NCBI Taxonomy" id="48587"/>
    <lineage>
        <taxon>Eukaryota</taxon>
        <taxon>Fungi</taxon>
        <taxon>Dikarya</taxon>
        <taxon>Basidiomycota</taxon>
        <taxon>Agaricomycotina</taxon>
        <taxon>Agaricomycetes</taxon>
        <taxon>Agaricomycetidae</taxon>
        <taxon>Boletales</taxon>
        <taxon>Suillineae</taxon>
        <taxon>Suillaceae</taxon>
        <taxon>Suillus</taxon>
    </lineage>
</organism>
<evidence type="ECO:0000256" key="5">
    <source>
        <dbReference type="SAM" id="Phobius"/>
    </source>
</evidence>
<evidence type="ECO:0000256" key="1">
    <source>
        <dbReference type="ARBA" id="ARBA00022723"/>
    </source>
</evidence>
<dbReference type="GO" id="GO:0008270">
    <property type="term" value="F:zinc ion binding"/>
    <property type="evidence" value="ECO:0007669"/>
    <property type="project" value="UniProtKB-KW"/>
</dbReference>
<dbReference type="InterPro" id="IPR013083">
    <property type="entry name" value="Znf_RING/FYVE/PHD"/>
</dbReference>
<reference evidence="7" key="1">
    <citation type="journal article" date="2020" name="New Phytol.">
        <title>Comparative genomics reveals dynamic genome evolution in host specialist ectomycorrhizal fungi.</title>
        <authorList>
            <person name="Lofgren L.A."/>
            <person name="Nguyen N.H."/>
            <person name="Vilgalys R."/>
            <person name="Ruytinx J."/>
            <person name="Liao H.L."/>
            <person name="Branco S."/>
            <person name="Kuo A."/>
            <person name="LaButti K."/>
            <person name="Lipzen A."/>
            <person name="Andreopoulos W."/>
            <person name="Pangilinan J."/>
            <person name="Riley R."/>
            <person name="Hundley H."/>
            <person name="Na H."/>
            <person name="Barry K."/>
            <person name="Grigoriev I.V."/>
            <person name="Stajich J.E."/>
            <person name="Kennedy P.G."/>
        </authorList>
    </citation>
    <scope>NUCLEOTIDE SEQUENCE</scope>
    <source>
        <strain evidence="7">MN1</strain>
    </source>
</reference>
<comment type="caution">
    <text evidence="7">The sequence shown here is derived from an EMBL/GenBank/DDBJ whole genome shotgun (WGS) entry which is preliminary data.</text>
</comment>
<keyword evidence="8" id="KW-1185">Reference proteome</keyword>
<keyword evidence="2 4" id="KW-0863">Zinc-finger</keyword>
<dbReference type="InterPro" id="IPR017907">
    <property type="entry name" value="Znf_RING_CS"/>
</dbReference>
<sequence length="265" mass="29839">MLVVHPASCCDVCLESYSISSGPAHSPHAIACGHIFCLTCLRSLSLSACPLCREPFQSDCIKKLYIANPSTQDNAEQDIIDDQHASLLLHRISLVSGEDARDAEVVNVVTEVQEWLKSHSGNPNSHKPLRAAVTSLQRIKVLQDKSERDKAECRRLRNKLRTCKLYADLDSKTSRAVEEGLLSRIQKIENEHALKLSQLHSQLEILVNPQPRYPNPNNPVIPQQVQLPRTVDLDTHIRRGHNIIFLLITFFGIIEVYARFILMAK</sequence>
<dbReference type="PROSITE" id="PS00518">
    <property type="entry name" value="ZF_RING_1"/>
    <property type="match status" value="1"/>
</dbReference>
<protein>
    <recommendedName>
        <fullName evidence="6">RING-type domain-containing protein</fullName>
    </recommendedName>
</protein>
<dbReference type="SMART" id="SM00184">
    <property type="entry name" value="RING"/>
    <property type="match status" value="1"/>
</dbReference>
<dbReference type="PROSITE" id="PS50089">
    <property type="entry name" value="ZF_RING_2"/>
    <property type="match status" value="1"/>
</dbReference>
<keyword evidence="3" id="KW-0862">Zinc</keyword>
<proteinExistence type="predicted"/>
<keyword evidence="5" id="KW-0812">Transmembrane</keyword>
<dbReference type="InterPro" id="IPR001841">
    <property type="entry name" value="Znf_RING"/>
</dbReference>
<dbReference type="Pfam" id="PF13445">
    <property type="entry name" value="zf-RING_UBOX"/>
    <property type="match status" value="1"/>
</dbReference>
<feature type="transmembrane region" description="Helical" evidence="5">
    <location>
        <begin position="243"/>
        <end position="262"/>
    </location>
</feature>
<evidence type="ECO:0000256" key="2">
    <source>
        <dbReference type="ARBA" id="ARBA00022771"/>
    </source>
</evidence>
<keyword evidence="5" id="KW-1133">Transmembrane helix</keyword>
<dbReference type="EMBL" id="JABBWG010000016">
    <property type="protein sequence ID" value="KAG1816492.1"/>
    <property type="molecule type" value="Genomic_DNA"/>
</dbReference>
<dbReference type="OrthoDB" id="6105938at2759"/>
<dbReference type="RefSeq" id="XP_041193165.1">
    <property type="nucleotide sequence ID" value="XM_041335651.1"/>
</dbReference>
<feature type="domain" description="RING-type" evidence="6">
    <location>
        <begin position="10"/>
        <end position="53"/>
    </location>
</feature>
<gene>
    <name evidence="7" type="ORF">BJ212DRAFT_1355081</name>
</gene>
<evidence type="ECO:0000313" key="7">
    <source>
        <dbReference type="EMBL" id="KAG1816492.1"/>
    </source>
</evidence>
<evidence type="ECO:0000256" key="4">
    <source>
        <dbReference type="PROSITE-ProRule" id="PRU00175"/>
    </source>
</evidence>